<dbReference type="Proteomes" id="UP000549617">
    <property type="component" value="Unassembled WGS sequence"/>
</dbReference>
<dbReference type="Pfam" id="PF13472">
    <property type="entry name" value="Lipase_GDSL_2"/>
    <property type="match status" value="1"/>
</dbReference>
<evidence type="ECO:0000313" key="2">
    <source>
        <dbReference type="EMBL" id="MBB5686555.1"/>
    </source>
</evidence>
<dbReference type="InterPro" id="IPR036514">
    <property type="entry name" value="SGNH_hydro_sf"/>
</dbReference>
<dbReference type="RefSeq" id="WP_246350679.1">
    <property type="nucleotide sequence ID" value="NZ_JACIJC010000004.1"/>
</dbReference>
<dbReference type="CDD" id="cd01822">
    <property type="entry name" value="Lysophospholipase_L1_like"/>
    <property type="match status" value="1"/>
</dbReference>
<sequence>MGATTPAFAQQKLVVAFGDSLMAGYGLKPAESFPAQLQASLNRGGVKARVHNAGVSGDTSAAGKARLAWVLNSLKAKPDLVILELGANDMLRGIKPAQTRANLDAMIVELKRRGIRVLLAGMLSAPNMGAAYRGQFDPIFPQLAKKHGVALYPFFMKGVTGNRALLLKDGMHPTAAGVGIVVRGILPMVRAGLR</sequence>
<dbReference type="InterPro" id="IPR013830">
    <property type="entry name" value="SGNH_hydro"/>
</dbReference>
<evidence type="ECO:0000259" key="1">
    <source>
        <dbReference type="Pfam" id="PF13472"/>
    </source>
</evidence>
<dbReference type="PANTHER" id="PTHR30383:SF24">
    <property type="entry name" value="THIOESTERASE 1_PROTEASE 1_LYSOPHOSPHOLIPASE L1"/>
    <property type="match status" value="1"/>
</dbReference>
<reference evidence="2 3" key="1">
    <citation type="submission" date="2020-08" db="EMBL/GenBank/DDBJ databases">
        <title>Genomic Encyclopedia of Type Strains, Phase IV (KMG-IV): sequencing the most valuable type-strain genomes for metagenomic binning, comparative biology and taxonomic classification.</title>
        <authorList>
            <person name="Goeker M."/>
        </authorList>
    </citation>
    <scope>NUCLEOTIDE SEQUENCE [LARGE SCALE GENOMIC DNA]</scope>
    <source>
        <strain evidence="2 3">DSM 25079</strain>
    </source>
</reference>
<dbReference type="GO" id="GO:0004622">
    <property type="term" value="F:phosphatidylcholine lysophospholipase activity"/>
    <property type="evidence" value="ECO:0007669"/>
    <property type="project" value="UniProtKB-EC"/>
</dbReference>
<accession>A0A7W9EG05</accession>
<gene>
    <name evidence="2" type="ORF">FHS49_002579</name>
</gene>
<dbReference type="Gene3D" id="3.40.50.1110">
    <property type="entry name" value="SGNH hydrolase"/>
    <property type="match status" value="1"/>
</dbReference>
<dbReference type="InterPro" id="IPR051532">
    <property type="entry name" value="Ester_Hydrolysis_Enzymes"/>
</dbReference>
<dbReference type="SUPFAM" id="SSF52266">
    <property type="entry name" value="SGNH hydrolase"/>
    <property type="match status" value="1"/>
</dbReference>
<feature type="domain" description="SGNH hydrolase-type esterase" evidence="1">
    <location>
        <begin position="16"/>
        <end position="177"/>
    </location>
</feature>
<comment type="caution">
    <text evidence="2">The sequence shown here is derived from an EMBL/GenBank/DDBJ whole genome shotgun (WGS) entry which is preliminary data.</text>
</comment>
<protein>
    <submittedName>
        <fullName evidence="2">Acyl-CoA thioesterase-1</fullName>
        <ecNumber evidence="2">3.1.1.5</ecNumber>
        <ecNumber evidence="2">3.1.2.-</ecNumber>
    </submittedName>
</protein>
<dbReference type="EC" id="3.1.1.5" evidence="2"/>
<dbReference type="AlphaFoldDB" id="A0A7W9EG05"/>
<dbReference type="PANTHER" id="PTHR30383">
    <property type="entry name" value="THIOESTERASE 1/PROTEASE 1/LYSOPHOSPHOLIPASE L1"/>
    <property type="match status" value="1"/>
</dbReference>
<proteinExistence type="predicted"/>
<name>A0A7W9EG05_9SPHN</name>
<dbReference type="EC" id="3.1.2.-" evidence="2"/>
<dbReference type="EMBL" id="JACIJC010000004">
    <property type="protein sequence ID" value="MBB5686555.1"/>
    <property type="molecule type" value="Genomic_DNA"/>
</dbReference>
<evidence type="ECO:0000313" key="3">
    <source>
        <dbReference type="Proteomes" id="UP000549617"/>
    </source>
</evidence>
<organism evidence="2 3">
    <name type="scientific">Sphingobium boeckii</name>
    <dbReference type="NCBI Taxonomy" id="1082345"/>
    <lineage>
        <taxon>Bacteria</taxon>
        <taxon>Pseudomonadati</taxon>
        <taxon>Pseudomonadota</taxon>
        <taxon>Alphaproteobacteria</taxon>
        <taxon>Sphingomonadales</taxon>
        <taxon>Sphingomonadaceae</taxon>
        <taxon>Sphingobium</taxon>
    </lineage>
</organism>
<keyword evidence="3" id="KW-1185">Reference proteome</keyword>
<keyword evidence="2" id="KW-0378">Hydrolase</keyword>